<organism evidence="5 6">
    <name type="scientific">Quillaja saponaria</name>
    <name type="common">Soap bark tree</name>
    <dbReference type="NCBI Taxonomy" id="32244"/>
    <lineage>
        <taxon>Eukaryota</taxon>
        <taxon>Viridiplantae</taxon>
        <taxon>Streptophyta</taxon>
        <taxon>Embryophyta</taxon>
        <taxon>Tracheophyta</taxon>
        <taxon>Spermatophyta</taxon>
        <taxon>Magnoliopsida</taxon>
        <taxon>eudicotyledons</taxon>
        <taxon>Gunneridae</taxon>
        <taxon>Pentapetalae</taxon>
        <taxon>rosids</taxon>
        <taxon>fabids</taxon>
        <taxon>Fabales</taxon>
        <taxon>Quillajaceae</taxon>
        <taxon>Quillaja</taxon>
    </lineage>
</organism>
<keyword evidence="3" id="KW-0443">Lipid metabolism</keyword>
<proteinExistence type="inferred from homology"/>
<dbReference type="Pfam" id="PF00657">
    <property type="entry name" value="Lipase_GDSL"/>
    <property type="match status" value="1"/>
</dbReference>
<dbReference type="EMBL" id="JARAOO010000006">
    <property type="protein sequence ID" value="KAJ7964848.1"/>
    <property type="molecule type" value="Genomic_DNA"/>
</dbReference>
<dbReference type="AlphaFoldDB" id="A0AAD7LVB5"/>
<keyword evidence="4" id="KW-0812">Transmembrane</keyword>
<dbReference type="InterPro" id="IPR036514">
    <property type="entry name" value="SGNH_hydro_sf"/>
</dbReference>
<evidence type="ECO:0000256" key="3">
    <source>
        <dbReference type="ARBA" id="ARBA00022963"/>
    </source>
</evidence>
<keyword evidence="4" id="KW-0472">Membrane</keyword>
<evidence type="ECO:0000313" key="5">
    <source>
        <dbReference type="EMBL" id="KAJ7964848.1"/>
    </source>
</evidence>
<protein>
    <submittedName>
        <fullName evidence="5">GDSL esterase/lipase</fullName>
    </submittedName>
</protein>
<evidence type="ECO:0000256" key="1">
    <source>
        <dbReference type="ARBA" id="ARBA00008668"/>
    </source>
</evidence>
<accession>A0AAD7LVB5</accession>
<dbReference type="KEGG" id="qsa:O6P43_014592"/>
<dbReference type="Gene3D" id="3.40.50.1110">
    <property type="entry name" value="SGNH hydrolase"/>
    <property type="match status" value="1"/>
</dbReference>
<comment type="similarity">
    <text evidence="1">Belongs to the 'GDSL' lipolytic enzyme family.</text>
</comment>
<dbReference type="InterPro" id="IPR001087">
    <property type="entry name" value="GDSL"/>
</dbReference>
<reference evidence="5" key="1">
    <citation type="journal article" date="2023" name="Science">
        <title>Elucidation of the pathway for biosynthesis of saponin adjuvants from the soapbark tree.</title>
        <authorList>
            <person name="Reed J."/>
            <person name="Orme A."/>
            <person name="El-Demerdash A."/>
            <person name="Owen C."/>
            <person name="Martin L.B.B."/>
            <person name="Misra R.C."/>
            <person name="Kikuchi S."/>
            <person name="Rejzek M."/>
            <person name="Martin A.C."/>
            <person name="Harkess A."/>
            <person name="Leebens-Mack J."/>
            <person name="Louveau T."/>
            <person name="Stephenson M.J."/>
            <person name="Osbourn A."/>
        </authorList>
    </citation>
    <scope>NUCLEOTIDE SEQUENCE</scope>
    <source>
        <strain evidence="5">S10</strain>
    </source>
</reference>
<keyword evidence="3" id="KW-0442">Lipid degradation</keyword>
<dbReference type="InterPro" id="IPR051058">
    <property type="entry name" value="GDSL_Est/Lipase"/>
</dbReference>
<dbReference type="PANTHER" id="PTHR45648">
    <property type="entry name" value="GDSL LIPASE/ACYLHYDROLASE FAMILY PROTEIN (AFU_ORTHOLOGUE AFUA_4G14700)"/>
    <property type="match status" value="1"/>
</dbReference>
<evidence type="ECO:0000313" key="6">
    <source>
        <dbReference type="Proteomes" id="UP001163823"/>
    </source>
</evidence>
<evidence type="ECO:0000256" key="2">
    <source>
        <dbReference type="ARBA" id="ARBA00022801"/>
    </source>
</evidence>
<name>A0AAD7LVB5_QUISA</name>
<sequence>MRRSPRTKRNFNSQKLQGKASRKGFVLLYLPAVIFIMGIFSVVHGQFPETPSLRNDSTVSAMYVLGDSSVDCGDNTLFYYLLHRNLSLHPCNGSDASATLIPNLLAKKMGLPFSRPFYSLNGSTGELLSGVNFGSAQATIMNPDSQSLQSLTQQLRQVSETVELLKLNYSENTACQIIKSSIFYLSFGENDYIDFFLHNTYGLRLKHSSQEFANILVNQMIYAIRNLYDANARKIICSGIPPLGCTPRIVWEQTNISSGVENGLGCVEKINELVLEYNSMLDKHIVKLNKELPDSQLVFCDVYKGMMEIITKPKHYGFKDVKSACCGLGLNGAVIGCISMDIACDQASTHVWWDFYNPSQAVNSLLADAAWSGHPFSGICRPITVHKLFSNKV</sequence>
<keyword evidence="2" id="KW-0378">Hydrolase</keyword>
<keyword evidence="4" id="KW-1133">Transmembrane helix</keyword>
<dbReference type="Proteomes" id="UP001163823">
    <property type="component" value="Chromosome 6"/>
</dbReference>
<feature type="transmembrane region" description="Helical" evidence="4">
    <location>
        <begin position="25"/>
        <end position="47"/>
    </location>
</feature>
<dbReference type="GO" id="GO:0016042">
    <property type="term" value="P:lipid catabolic process"/>
    <property type="evidence" value="ECO:0007669"/>
    <property type="project" value="UniProtKB-KW"/>
</dbReference>
<keyword evidence="6" id="KW-1185">Reference proteome</keyword>
<comment type="caution">
    <text evidence="5">The sequence shown here is derived from an EMBL/GenBank/DDBJ whole genome shotgun (WGS) entry which is preliminary data.</text>
</comment>
<dbReference type="GO" id="GO:0016788">
    <property type="term" value="F:hydrolase activity, acting on ester bonds"/>
    <property type="evidence" value="ECO:0007669"/>
    <property type="project" value="InterPro"/>
</dbReference>
<evidence type="ECO:0000256" key="4">
    <source>
        <dbReference type="SAM" id="Phobius"/>
    </source>
</evidence>
<dbReference type="PANTHER" id="PTHR45648:SF7">
    <property type="entry name" value="OS12G0126100 PROTEIN"/>
    <property type="match status" value="1"/>
</dbReference>
<gene>
    <name evidence="5" type="ORF">O6P43_014592</name>
</gene>